<name>A0A1L8D0X0_9THEO</name>
<sequence length="158" mass="19001">MFAISPTDIGWYNYFKNNPTHREVNFWTPTPWNIKRLKFGDKFLFLLKAPYRKICGYGDFLYYENLTIIEAWYKFGTRNGVESFSDFIKRFNKLFNKNKLDDYKIYENHTIGCIILSNIILFSEDKFKSPEQLNLTFPTQVVKIKYFDMDFPSNLFEV</sequence>
<dbReference type="RefSeq" id="WP_075865022.1">
    <property type="nucleotide sequence ID" value="NZ_BDJL01000019.1"/>
</dbReference>
<comment type="caution">
    <text evidence="1">The sequence shown here is derived from an EMBL/GenBank/DDBJ whole genome shotgun (WGS) entry which is preliminary data.</text>
</comment>
<dbReference type="STRING" id="661089.ciss_07690"/>
<keyword evidence="2" id="KW-1185">Reference proteome</keyword>
<protein>
    <submittedName>
        <fullName evidence="1">HNH endonuclease</fullName>
    </submittedName>
</protein>
<keyword evidence="1" id="KW-0378">Hydrolase</keyword>
<dbReference type="Proteomes" id="UP000187338">
    <property type="component" value="Unassembled WGS sequence"/>
</dbReference>
<dbReference type="GO" id="GO:0004519">
    <property type="term" value="F:endonuclease activity"/>
    <property type="evidence" value="ECO:0007669"/>
    <property type="project" value="UniProtKB-KW"/>
</dbReference>
<dbReference type="AlphaFoldDB" id="A0A1L8D0X0"/>
<reference evidence="2" key="1">
    <citation type="submission" date="2016-12" db="EMBL/GenBank/DDBJ databases">
        <title>Draft Genome Sequences od Carboxydothermus pertinax and islandicus, Hydrogenogenic Carboxydotrophic Bacteria.</title>
        <authorList>
            <person name="Fukuyama Y."/>
            <person name="Ohmae K."/>
            <person name="Yoneda Y."/>
            <person name="Yoshida T."/>
            <person name="Sako Y."/>
        </authorList>
    </citation>
    <scope>NUCLEOTIDE SEQUENCE [LARGE SCALE GENOMIC DNA]</scope>
    <source>
        <strain evidence="2">SET</strain>
    </source>
</reference>
<accession>A0A1L8D0X0</accession>
<dbReference type="OrthoDB" id="5678128at2"/>
<evidence type="ECO:0000313" key="2">
    <source>
        <dbReference type="Proteomes" id="UP000187338"/>
    </source>
</evidence>
<proteinExistence type="predicted"/>
<organism evidence="1 2">
    <name type="scientific">Carboxydothermus islandicus</name>
    <dbReference type="NCBI Taxonomy" id="661089"/>
    <lineage>
        <taxon>Bacteria</taxon>
        <taxon>Bacillati</taxon>
        <taxon>Bacillota</taxon>
        <taxon>Clostridia</taxon>
        <taxon>Thermoanaerobacterales</taxon>
        <taxon>Thermoanaerobacteraceae</taxon>
        <taxon>Carboxydothermus</taxon>
    </lineage>
</organism>
<dbReference type="EMBL" id="BDJL01000019">
    <property type="protein sequence ID" value="GAV24836.1"/>
    <property type="molecule type" value="Genomic_DNA"/>
</dbReference>
<keyword evidence="1" id="KW-0255">Endonuclease</keyword>
<keyword evidence="1" id="KW-0540">Nuclease</keyword>
<gene>
    <name evidence="1" type="ORF">ciss_07690</name>
</gene>
<evidence type="ECO:0000313" key="1">
    <source>
        <dbReference type="EMBL" id="GAV24836.1"/>
    </source>
</evidence>